<organism evidence="3 4">
    <name type="scientific">Coemansia thaxteri</name>
    <dbReference type="NCBI Taxonomy" id="2663907"/>
    <lineage>
        <taxon>Eukaryota</taxon>
        <taxon>Fungi</taxon>
        <taxon>Fungi incertae sedis</taxon>
        <taxon>Zoopagomycota</taxon>
        <taxon>Kickxellomycotina</taxon>
        <taxon>Kickxellomycetes</taxon>
        <taxon>Kickxellales</taxon>
        <taxon>Kickxellaceae</taxon>
        <taxon>Coemansia</taxon>
    </lineage>
</organism>
<dbReference type="EMBL" id="JANBQF010000240">
    <property type="protein sequence ID" value="KAJ2003184.1"/>
    <property type="molecule type" value="Genomic_DNA"/>
</dbReference>
<feature type="domain" description="Cytochrome b5 heme-binding" evidence="2">
    <location>
        <begin position="6"/>
        <end position="108"/>
    </location>
</feature>
<comment type="similarity">
    <text evidence="1">Belongs to the cytochrome b5 family. MAPR subfamily.</text>
</comment>
<dbReference type="Proteomes" id="UP001150907">
    <property type="component" value="Unassembled WGS sequence"/>
</dbReference>
<dbReference type="AlphaFoldDB" id="A0A9W8BF08"/>
<dbReference type="InterPro" id="IPR036400">
    <property type="entry name" value="Cyt_B5-like_heme/steroid_sf"/>
</dbReference>
<dbReference type="Gene3D" id="3.10.120.10">
    <property type="entry name" value="Cytochrome b5-like heme/steroid binding domain"/>
    <property type="match status" value="1"/>
</dbReference>
<gene>
    <name evidence="3" type="ORF">H4R26_003206</name>
</gene>
<reference evidence="3" key="1">
    <citation type="submission" date="2022-07" db="EMBL/GenBank/DDBJ databases">
        <title>Phylogenomic reconstructions and comparative analyses of Kickxellomycotina fungi.</title>
        <authorList>
            <person name="Reynolds N.K."/>
            <person name="Stajich J.E."/>
            <person name="Barry K."/>
            <person name="Grigoriev I.V."/>
            <person name="Crous P."/>
            <person name="Smith M.E."/>
        </authorList>
    </citation>
    <scope>NUCLEOTIDE SEQUENCE</scope>
    <source>
        <strain evidence="3">IMI 214461</strain>
    </source>
</reference>
<protein>
    <recommendedName>
        <fullName evidence="2">Cytochrome b5 heme-binding domain-containing protein</fullName>
    </recommendedName>
</protein>
<dbReference type="GO" id="GO:0016020">
    <property type="term" value="C:membrane"/>
    <property type="evidence" value="ECO:0007669"/>
    <property type="project" value="TreeGrafter"/>
</dbReference>
<name>A0A9W8BF08_9FUNG</name>
<evidence type="ECO:0000313" key="4">
    <source>
        <dbReference type="Proteomes" id="UP001150907"/>
    </source>
</evidence>
<dbReference type="OrthoDB" id="547796at2759"/>
<accession>A0A9W8BF08</accession>
<dbReference type="GO" id="GO:0012505">
    <property type="term" value="C:endomembrane system"/>
    <property type="evidence" value="ECO:0007669"/>
    <property type="project" value="TreeGrafter"/>
</dbReference>
<comment type="caution">
    <text evidence="3">The sequence shown here is derived from an EMBL/GenBank/DDBJ whole genome shotgun (WGS) entry which is preliminary data.</text>
</comment>
<dbReference type="InterPro" id="IPR001199">
    <property type="entry name" value="Cyt_B5-like_heme/steroid-bd"/>
</dbReference>
<dbReference type="PANTHER" id="PTHR10281">
    <property type="entry name" value="MEMBRANE-ASSOCIATED PROGESTERONE RECEPTOR COMPONENT-RELATED"/>
    <property type="match status" value="1"/>
</dbReference>
<dbReference type="Pfam" id="PF00173">
    <property type="entry name" value="Cyt-b5"/>
    <property type="match status" value="1"/>
</dbReference>
<dbReference type="InterPro" id="IPR050577">
    <property type="entry name" value="MAPR/NEUFC/NENF-like"/>
</dbReference>
<dbReference type="PANTHER" id="PTHR10281:SF76">
    <property type="entry name" value="CALCUTTA CUP-RELATED"/>
    <property type="match status" value="1"/>
</dbReference>
<dbReference type="SMART" id="SM01117">
    <property type="entry name" value="Cyt-b5"/>
    <property type="match status" value="1"/>
</dbReference>
<evidence type="ECO:0000256" key="1">
    <source>
        <dbReference type="ARBA" id="ARBA00038357"/>
    </source>
</evidence>
<sequence>MATKEFTLRKLEKYTGQNKGESILLGLNGSVYDVTTGAAFYGPGKGYSIFAGRDCTIGLARSSLLRDVLPGPDDAPTNIDDLSESERDTVMHWQQRLDAKYPVVGVLVKEEGQQA</sequence>
<dbReference type="SUPFAM" id="SSF55856">
    <property type="entry name" value="Cytochrome b5-like heme/steroid binding domain"/>
    <property type="match status" value="1"/>
</dbReference>
<evidence type="ECO:0000259" key="2">
    <source>
        <dbReference type="SMART" id="SM01117"/>
    </source>
</evidence>
<evidence type="ECO:0000313" key="3">
    <source>
        <dbReference type="EMBL" id="KAJ2003184.1"/>
    </source>
</evidence>
<proteinExistence type="inferred from homology"/>
<keyword evidence="4" id="KW-1185">Reference proteome</keyword>